<proteinExistence type="predicted"/>
<dbReference type="RefSeq" id="WP_046356261.1">
    <property type="nucleotide sequence ID" value="NZ_AUXW01000146.1"/>
</dbReference>
<dbReference type="AlphaFoldDB" id="A0A0F6ADN6"/>
<sequence length="146" mass="17043">MANYQEAFDYAFSEKGEKYRCLHRSDELICGQSLRSQGFSEVETRRLFKQVYAFELWLELKGEQILNQQAAGLLLLLNARGYLSVMLNEMQNYFNINLSSKMCECTLNRINALPEKRLNEWLVAGLDYFSLVENKQLQSMNHNIKA</sequence>
<reference evidence="1 2" key="1">
    <citation type="journal article" date="2015" name="BMC Genomics">
        <title>Genome mining reveals unlocked bioactive potential of marine Gram-negative bacteria.</title>
        <authorList>
            <person name="Machado H."/>
            <person name="Sonnenschein E.C."/>
            <person name="Melchiorsen J."/>
            <person name="Gram L."/>
        </authorList>
    </citation>
    <scope>NUCLEOTIDE SEQUENCE [LARGE SCALE GENOMIC DNA]</scope>
    <source>
        <strain evidence="1 2">S4054</strain>
    </source>
</reference>
<evidence type="ECO:0000313" key="2">
    <source>
        <dbReference type="Proteomes" id="UP000033434"/>
    </source>
</evidence>
<evidence type="ECO:0000313" key="1">
    <source>
        <dbReference type="EMBL" id="KKE83504.1"/>
    </source>
</evidence>
<dbReference type="PATRIC" id="fig|1129367.4.peg.2649"/>
<accession>A0A0F6ADN6</accession>
<name>A0A0F6ADN6_9GAMM</name>
<dbReference type="Proteomes" id="UP000033434">
    <property type="component" value="Unassembled WGS sequence"/>
</dbReference>
<organism evidence="1 2">
    <name type="scientific">Pseudoalteromonas luteoviolacea S4054</name>
    <dbReference type="NCBI Taxonomy" id="1129367"/>
    <lineage>
        <taxon>Bacteria</taxon>
        <taxon>Pseudomonadati</taxon>
        <taxon>Pseudomonadota</taxon>
        <taxon>Gammaproteobacteria</taxon>
        <taxon>Alteromonadales</taxon>
        <taxon>Pseudoalteromonadaceae</taxon>
        <taxon>Pseudoalteromonas</taxon>
    </lineage>
</organism>
<protein>
    <submittedName>
        <fullName evidence="1">Uncharacterized protein</fullName>
    </submittedName>
</protein>
<dbReference type="EMBL" id="AUXW01000146">
    <property type="protein sequence ID" value="KKE83504.1"/>
    <property type="molecule type" value="Genomic_DNA"/>
</dbReference>
<comment type="caution">
    <text evidence="1">The sequence shown here is derived from an EMBL/GenBank/DDBJ whole genome shotgun (WGS) entry which is preliminary data.</text>
</comment>
<gene>
    <name evidence="1" type="ORF">N479_14125</name>
</gene>